<keyword evidence="1 2" id="KW-0732">Signal</keyword>
<evidence type="ECO:0000256" key="1">
    <source>
        <dbReference type="ARBA" id="ARBA00022729"/>
    </source>
</evidence>
<evidence type="ECO:0000313" key="4">
    <source>
        <dbReference type="EMBL" id="RAR75548.1"/>
    </source>
</evidence>
<dbReference type="OrthoDB" id="9811934at2"/>
<feature type="signal peptide" evidence="2">
    <location>
        <begin position="1"/>
        <end position="18"/>
    </location>
</feature>
<dbReference type="EMBL" id="QLSZ01000001">
    <property type="protein sequence ID" value="RAR75548.1"/>
    <property type="molecule type" value="Genomic_DNA"/>
</dbReference>
<keyword evidence="5" id="KW-1185">Reference proteome</keyword>
<dbReference type="RefSeq" id="WP_112111919.1">
    <property type="nucleotide sequence ID" value="NZ_QLSZ01000001.1"/>
</dbReference>
<accession>A0A328YN78</accession>
<evidence type="ECO:0000259" key="3">
    <source>
        <dbReference type="Pfam" id="PF18962"/>
    </source>
</evidence>
<evidence type="ECO:0000313" key="5">
    <source>
        <dbReference type="Proteomes" id="UP000248840"/>
    </source>
</evidence>
<dbReference type="InterPro" id="IPR026444">
    <property type="entry name" value="Secre_tail"/>
</dbReference>
<gene>
    <name evidence="4" type="ORF">CLV55_101248</name>
</gene>
<dbReference type="Pfam" id="PF18962">
    <property type="entry name" value="Por_Secre_tail"/>
    <property type="match status" value="1"/>
</dbReference>
<feature type="chain" id="PRO_5016435525" evidence="2">
    <location>
        <begin position="19"/>
        <end position="561"/>
    </location>
</feature>
<proteinExistence type="predicted"/>
<sequence>MKKIFLILLPFFTIYLNAQTPSWSWAKSMNGTDINYITKTVTDSQNNIYILGRFYLGINFQTISLTTNYSANYLTKFDPSGNVIWAKKIENGGVNNIIFSFLKIDINDNILMGGYASLNTFSGNINYNDETSIYFEPTPNLGNSRYFSMKIDATTGSADWYDTDFGKSSLYSGDIDNSNNYYFFGDYNVSISIEGTLLQSTTASGADFYILKKNNNNLIWAEPFNFNCILLDPKIKVINNQNLVLVAKTFSEDFSFQNNSFHMGNTNIPKLILLKLDLNGNFISFNYYVDCPFDSNASSQDNCYIDEDGSIFLYGTFIDNTLQIGSTTLNKIGTEDIYVSKFNSNANLLWAKSIGVQNFELNADCFITHNGNILIGSDFNPIGNFTINNSNYVCNGAFTSLFIKLDADFNYIWTKSATGIGNQNGNYPNTLTYNNQNEIIMTGVYNCENISFDNFNLLDTNSTNSYNKSFFAKLIDNNLTTTDFNKNLATMYPNPVNDNLSISGIENLKGTSYSITDTSGRIINNGIITDSSNYSFEVSNLKTGIYFFTTNNGFCQKFIKE</sequence>
<name>A0A328YN78_9FLAO</name>
<dbReference type="NCBIfam" id="TIGR04183">
    <property type="entry name" value="Por_Secre_tail"/>
    <property type="match status" value="1"/>
</dbReference>
<dbReference type="PANTHER" id="PTHR35580:SF1">
    <property type="entry name" value="PHYTASE-LIKE DOMAIN-CONTAINING PROTEIN"/>
    <property type="match status" value="1"/>
</dbReference>
<organism evidence="4 5">
    <name type="scientific">Flavobacterium aciduliphilum</name>
    <dbReference type="NCBI Taxonomy" id="1101402"/>
    <lineage>
        <taxon>Bacteria</taxon>
        <taxon>Pseudomonadati</taxon>
        <taxon>Bacteroidota</taxon>
        <taxon>Flavobacteriia</taxon>
        <taxon>Flavobacteriales</taxon>
        <taxon>Flavobacteriaceae</taxon>
        <taxon>Flavobacterium</taxon>
    </lineage>
</organism>
<dbReference type="PANTHER" id="PTHR35580">
    <property type="entry name" value="CELL SURFACE GLYCOPROTEIN (S-LAYER PROTEIN)-LIKE PROTEIN"/>
    <property type="match status" value="1"/>
</dbReference>
<feature type="domain" description="Secretion system C-terminal sorting" evidence="3">
    <location>
        <begin position="491"/>
        <end position="553"/>
    </location>
</feature>
<protein>
    <submittedName>
        <fullName evidence="4">Putative secreted protein (Por secretion system target)</fullName>
    </submittedName>
</protein>
<dbReference type="AlphaFoldDB" id="A0A328YN78"/>
<dbReference type="Proteomes" id="UP000248840">
    <property type="component" value="Unassembled WGS sequence"/>
</dbReference>
<dbReference type="InterPro" id="IPR052918">
    <property type="entry name" value="Motility_Chemotaxis_Reg"/>
</dbReference>
<reference evidence="4 5" key="1">
    <citation type="submission" date="2018-06" db="EMBL/GenBank/DDBJ databases">
        <title>Genomic Encyclopedia of Archaeal and Bacterial Type Strains, Phase II (KMG-II): from individual species to whole genera.</title>
        <authorList>
            <person name="Goeker M."/>
        </authorList>
    </citation>
    <scope>NUCLEOTIDE SEQUENCE [LARGE SCALE GENOMIC DNA]</scope>
    <source>
        <strain evidence="4 5">DSM 25663</strain>
    </source>
</reference>
<comment type="caution">
    <text evidence="4">The sequence shown here is derived from an EMBL/GenBank/DDBJ whole genome shotgun (WGS) entry which is preliminary data.</text>
</comment>
<evidence type="ECO:0000256" key="2">
    <source>
        <dbReference type="SAM" id="SignalP"/>
    </source>
</evidence>